<dbReference type="AlphaFoldDB" id="A0A318E0D0"/>
<dbReference type="EMBL" id="QICN01000015">
    <property type="protein sequence ID" value="PXV63715.1"/>
    <property type="molecule type" value="Genomic_DNA"/>
</dbReference>
<gene>
    <name evidence="2" type="ORF">C8D93_11524</name>
</gene>
<keyword evidence="1" id="KW-1133">Transmembrane helix</keyword>
<organism evidence="2 3">
    <name type="scientific">Sinimarinibacterium flocculans</name>
    <dbReference type="NCBI Taxonomy" id="985250"/>
    <lineage>
        <taxon>Bacteria</taxon>
        <taxon>Pseudomonadati</taxon>
        <taxon>Pseudomonadota</taxon>
        <taxon>Gammaproteobacteria</taxon>
        <taxon>Nevskiales</taxon>
        <taxon>Nevskiaceae</taxon>
        <taxon>Sinimarinibacterium</taxon>
    </lineage>
</organism>
<name>A0A318E0D0_9GAMM</name>
<keyword evidence="1" id="KW-0812">Transmembrane</keyword>
<dbReference type="OrthoDB" id="5521642at2"/>
<accession>A0A318E0D0</accession>
<sequence>MSVELIYDADCPNVGKARTQLLRAFALASQPPRWREWRRDDNAAPARVRRFGSPTILINGRDVAPMADATACCRLYAQGGNAMSGVPPVDVITRALRRTGSRFDWKGAGLWGPAVGIAFLPKLICPACWPAYAALVGALGLPFLLETAFLLPLTLAALALVLSLLAWRAPQRRGYGPLRLAALAGAAIVTGKFGFESNVAAYVGASALFGACIWNSWPRSDAAALHCPACEPDASPSVTKE</sequence>
<evidence type="ECO:0000256" key="1">
    <source>
        <dbReference type="SAM" id="Phobius"/>
    </source>
</evidence>
<feature type="transmembrane region" description="Helical" evidence="1">
    <location>
        <begin position="149"/>
        <end position="167"/>
    </location>
</feature>
<proteinExistence type="predicted"/>
<reference evidence="2 3" key="1">
    <citation type="submission" date="2018-04" db="EMBL/GenBank/DDBJ databases">
        <title>Genomic Encyclopedia of Type Strains, Phase IV (KMG-IV): sequencing the most valuable type-strain genomes for metagenomic binning, comparative biology and taxonomic classification.</title>
        <authorList>
            <person name="Goeker M."/>
        </authorList>
    </citation>
    <scope>NUCLEOTIDE SEQUENCE [LARGE SCALE GENOMIC DNA]</scope>
    <source>
        <strain evidence="2 3">DSM 104150</strain>
    </source>
</reference>
<evidence type="ECO:0000313" key="2">
    <source>
        <dbReference type="EMBL" id="PXV63715.1"/>
    </source>
</evidence>
<dbReference type="RefSeq" id="WP_110266856.1">
    <property type="nucleotide sequence ID" value="NZ_CAKZQT010000014.1"/>
</dbReference>
<comment type="caution">
    <text evidence="2">The sequence shown here is derived from an EMBL/GenBank/DDBJ whole genome shotgun (WGS) entry which is preliminary data.</text>
</comment>
<keyword evidence="1" id="KW-0472">Membrane</keyword>
<protein>
    <recommendedName>
        <fullName evidence="4">MerC mercury resistance protein</fullName>
    </recommendedName>
</protein>
<keyword evidence="3" id="KW-1185">Reference proteome</keyword>
<evidence type="ECO:0000313" key="3">
    <source>
        <dbReference type="Proteomes" id="UP000248330"/>
    </source>
</evidence>
<evidence type="ECO:0008006" key="4">
    <source>
        <dbReference type="Google" id="ProtNLM"/>
    </source>
</evidence>
<dbReference type="Proteomes" id="UP000248330">
    <property type="component" value="Unassembled WGS sequence"/>
</dbReference>